<dbReference type="EMBL" id="CP101620">
    <property type="protein sequence ID" value="UTY40425.1"/>
    <property type="molecule type" value="Genomic_DNA"/>
</dbReference>
<dbReference type="RefSeq" id="WP_290141850.1">
    <property type="nucleotide sequence ID" value="NZ_CP101620.1"/>
</dbReference>
<evidence type="ECO:0000259" key="1">
    <source>
        <dbReference type="SMART" id="SM00530"/>
    </source>
</evidence>
<sequence length="72" mass="8741">MEQYIGKIVRLNRKQEKLKQEYICVKTGIARSQLSRYERNKEKISTDNIKNIFQVMNIEVYPHDENTFEKDF</sequence>
<keyword evidence="3" id="KW-1185">Reference proteome</keyword>
<reference evidence="2" key="1">
    <citation type="submission" date="2022-07" db="EMBL/GenBank/DDBJ databases">
        <title>Faecal culturing of patients with breast cancer.</title>
        <authorList>
            <person name="Teng N.M.Y."/>
            <person name="Kiu R."/>
            <person name="Evans R."/>
            <person name="Baker D.J."/>
            <person name="Zenner C."/>
            <person name="Robinson S.D."/>
            <person name="Hall L.J."/>
        </authorList>
    </citation>
    <scope>NUCLEOTIDE SEQUENCE</scope>
    <source>
        <strain evidence="2">LH1062</strain>
    </source>
</reference>
<name>A0ABY5I918_9FIRM</name>
<feature type="domain" description="HTH cro/C1-type" evidence="1">
    <location>
        <begin position="8"/>
        <end position="63"/>
    </location>
</feature>
<dbReference type="CDD" id="cd00093">
    <property type="entry name" value="HTH_XRE"/>
    <property type="match status" value="1"/>
</dbReference>
<proteinExistence type="predicted"/>
<dbReference type="InterPro" id="IPR001387">
    <property type="entry name" value="Cro/C1-type_HTH"/>
</dbReference>
<gene>
    <name evidence="2" type="ORF">NMU03_06495</name>
</gene>
<organism evidence="2 3">
    <name type="scientific">Allocoprobacillus halotolerans</name>
    <dbReference type="NCBI Taxonomy" id="2944914"/>
    <lineage>
        <taxon>Bacteria</taxon>
        <taxon>Bacillati</taxon>
        <taxon>Bacillota</taxon>
        <taxon>Erysipelotrichia</taxon>
        <taxon>Erysipelotrichales</taxon>
        <taxon>Erysipelotrichaceae</taxon>
        <taxon>Allocoprobacillus</taxon>
    </lineage>
</organism>
<dbReference type="SMART" id="SM00530">
    <property type="entry name" value="HTH_XRE"/>
    <property type="match status" value="1"/>
</dbReference>
<dbReference type="Proteomes" id="UP001060112">
    <property type="component" value="Chromosome"/>
</dbReference>
<accession>A0ABY5I918</accession>
<evidence type="ECO:0000313" key="3">
    <source>
        <dbReference type="Proteomes" id="UP001060112"/>
    </source>
</evidence>
<evidence type="ECO:0000313" key="2">
    <source>
        <dbReference type="EMBL" id="UTY40425.1"/>
    </source>
</evidence>
<dbReference type="InterPro" id="IPR010982">
    <property type="entry name" value="Lambda_DNA-bd_dom_sf"/>
</dbReference>
<protein>
    <submittedName>
        <fullName evidence="2">Helix-turn-helix domain-containing protein</fullName>
    </submittedName>
</protein>
<dbReference type="SUPFAM" id="SSF47413">
    <property type="entry name" value="lambda repressor-like DNA-binding domains"/>
    <property type="match status" value="1"/>
</dbReference>
<dbReference type="Gene3D" id="1.10.260.40">
    <property type="entry name" value="lambda repressor-like DNA-binding domains"/>
    <property type="match status" value="1"/>
</dbReference>
<dbReference type="Pfam" id="PF01381">
    <property type="entry name" value="HTH_3"/>
    <property type="match status" value="1"/>
</dbReference>